<keyword evidence="1" id="KW-0812">Transmembrane</keyword>
<sequence>MESQFVNKLIRLPPSVIPVWPLLQVVIVTLVCFFVTTSEAAGGLRRGSLLVAHADRILLMEPSSSSTPRRYGPPKQLPLGGNDVIAITVDEVDGFVYWSTRNGVVRRARLDGSDLVDLYDAGKRSRT</sequence>
<reference evidence="2" key="1">
    <citation type="journal article" date="2023" name="Mol. Biol. Evol.">
        <title>Third-Generation Sequencing Reveals the Adaptive Role of the Epigenome in Three Deep-Sea Polychaetes.</title>
        <authorList>
            <person name="Perez M."/>
            <person name="Aroh O."/>
            <person name="Sun Y."/>
            <person name="Lan Y."/>
            <person name="Juniper S.K."/>
            <person name="Young C.R."/>
            <person name="Angers B."/>
            <person name="Qian P.Y."/>
        </authorList>
    </citation>
    <scope>NUCLEOTIDE SEQUENCE</scope>
    <source>
        <strain evidence="2">R07B-5</strain>
    </source>
</reference>
<proteinExistence type="predicted"/>
<keyword evidence="3" id="KW-1185">Reference proteome</keyword>
<dbReference type="AlphaFoldDB" id="A0AAD9L2Z0"/>
<evidence type="ECO:0000313" key="2">
    <source>
        <dbReference type="EMBL" id="KAK2181605.1"/>
    </source>
</evidence>
<evidence type="ECO:0000313" key="3">
    <source>
        <dbReference type="Proteomes" id="UP001209878"/>
    </source>
</evidence>
<dbReference type="EMBL" id="JAODUO010000388">
    <property type="protein sequence ID" value="KAK2181605.1"/>
    <property type="molecule type" value="Genomic_DNA"/>
</dbReference>
<name>A0AAD9L2Z0_RIDPI</name>
<keyword evidence="1" id="KW-1133">Transmembrane helix</keyword>
<evidence type="ECO:0000256" key="1">
    <source>
        <dbReference type="SAM" id="Phobius"/>
    </source>
</evidence>
<accession>A0AAD9L2Z0</accession>
<dbReference type="SUPFAM" id="SSF63825">
    <property type="entry name" value="YWTD domain"/>
    <property type="match status" value="1"/>
</dbReference>
<keyword evidence="1" id="KW-0472">Membrane</keyword>
<comment type="caution">
    <text evidence="2">The sequence shown here is derived from an EMBL/GenBank/DDBJ whole genome shotgun (WGS) entry which is preliminary data.</text>
</comment>
<dbReference type="Proteomes" id="UP001209878">
    <property type="component" value="Unassembled WGS sequence"/>
</dbReference>
<gene>
    <name evidence="2" type="ORF">NP493_389g01006</name>
</gene>
<protein>
    <submittedName>
        <fullName evidence="2">Uncharacterized protein</fullName>
    </submittedName>
</protein>
<organism evidence="2 3">
    <name type="scientific">Ridgeia piscesae</name>
    <name type="common">Tubeworm</name>
    <dbReference type="NCBI Taxonomy" id="27915"/>
    <lineage>
        <taxon>Eukaryota</taxon>
        <taxon>Metazoa</taxon>
        <taxon>Spiralia</taxon>
        <taxon>Lophotrochozoa</taxon>
        <taxon>Annelida</taxon>
        <taxon>Polychaeta</taxon>
        <taxon>Sedentaria</taxon>
        <taxon>Canalipalpata</taxon>
        <taxon>Sabellida</taxon>
        <taxon>Siboglinidae</taxon>
        <taxon>Ridgeia</taxon>
    </lineage>
</organism>
<feature type="transmembrane region" description="Helical" evidence="1">
    <location>
        <begin position="17"/>
        <end position="36"/>
    </location>
</feature>